<dbReference type="RefSeq" id="WP_241534473.1">
    <property type="nucleotide sequence ID" value="NZ_MDJW01000008.1"/>
</dbReference>
<evidence type="ECO:0000313" key="1">
    <source>
        <dbReference type="EMBL" id="OUE20623.1"/>
    </source>
</evidence>
<accession>A0A251Y947</accession>
<dbReference type="InterPro" id="IPR029068">
    <property type="entry name" value="Glyas_Bleomycin-R_OHBP_Dase"/>
</dbReference>
<reference evidence="1 2" key="1">
    <citation type="submission" date="2016-08" db="EMBL/GenBank/DDBJ databases">
        <title>Genome sequence of Clavibacter michiganensis spp strain CFBP7494.</title>
        <authorList>
            <person name="Thapa S.P."/>
            <person name="Coaker G."/>
            <person name="Jacques M.-A."/>
        </authorList>
    </citation>
    <scope>NUCLEOTIDE SEQUENCE [LARGE SCALE GENOMIC DNA]</scope>
    <source>
        <strain evidence="1">CFBP7494</strain>
    </source>
</reference>
<dbReference type="AlphaFoldDB" id="A0A251Y947"/>
<sequence>MTDLPLAIAFSEAVGCIVDPDFSDEKAACLVVEADGSAFMLLTRDFFPSSPDLPVGDPATSAAAITAVMLDSRADVIELGCMDPIPAGGVPHVDGAAG</sequence>
<name>A0A251Y947_9MICO</name>
<protein>
    <submittedName>
        <fullName evidence="1">Uncharacterized protein</fullName>
    </submittedName>
</protein>
<dbReference type="Proteomes" id="UP000194837">
    <property type="component" value="Unassembled WGS sequence"/>
</dbReference>
<comment type="caution">
    <text evidence="1">The sequence shown here is derived from an EMBL/GenBank/DDBJ whole genome shotgun (WGS) entry which is preliminary data.</text>
</comment>
<proteinExistence type="predicted"/>
<organism evidence="1 2">
    <name type="scientific">Clavibacter michiganensis</name>
    <dbReference type="NCBI Taxonomy" id="28447"/>
    <lineage>
        <taxon>Bacteria</taxon>
        <taxon>Bacillati</taxon>
        <taxon>Actinomycetota</taxon>
        <taxon>Actinomycetes</taxon>
        <taxon>Micrococcales</taxon>
        <taxon>Microbacteriaceae</taxon>
        <taxon>Clavibacter</taxon>
    </lineage>
</organism>
<gene>
    <name evidence="1" type="ORF">BFL34_01441</name>
</gene>
<dbReference type="Gene3D" id="3.10.180.10">
    <property type="entry name" value="2,3-Dihydroxybiphenyl 1,2-Dioxygenase, domain 1"/>
    <property type="match status" value="1"/>
</dbReference>
<dbReference type="EMBL" id="MDJW01000008">
    <property type="protein sequence ID" value="OUE20623.1"/>
    <property type="molecule type" value="Genomic_DNA"/>
</dbReference>
<evidence type="ECO:0000313" key="2">
    <source>
        <dbReference type="Proteomes" id="UP000194837"/>
    </source>
</evidence>